<dbReference type="Gene3D" id="3.40.50.1580">
    <property type="entry name" value="Nucleoside phosphorylase domain"/>
    <property type="match status" value="1"/>
</dbReference>
<feature type="region of interest" description="Disordered" evidence="1">
    <location>
        <begin position="604"/>
        <end position="627"/>
    </location>
</feature>
<evidence type="ECO:0000313" key="4">
    <source>
        <dbReference type="Proteomes" id="UP000054544"/>
    </source>
</evidence>
<evidence type="ECO:0000256" key="1">
    <source>
        <dbReference type="SAM" id="MobiDB-lite"/>
    </source>
</evidence>
<evidence type="ECO:0000259" key="2">
    <source>
        <dbReference type="PROSITE" id="PS00028"/>
    </source>
</evidence>
<dbReference type="PANTHER" id="PTHR35391">
    <property type="entry name" value="C2H2-TYPE DOMAIN-CONTAINING PROTEIN-RELATED"/>
    <property type="match status" value="1"/>
</dbReference>
<sequence length="712" mass="79389">MDFSAISILHRTSATKWRPGGCKIRDKILYCSESLKQAAARDSDIQDARMRFQAWHTNYTAGRAATPSLDEHLRDAPDVRAATLKSLQDLVTAFKCGKDSSVDRALMQKAVETLEHISIFLEMPASVDWYEKAKYVNVDHFIPIDKSHIDELFPKADPVLRDRLLQGVLSRRRALRYAQEHKEELAKEAPSPQDEEGDEHETSDCDDDETASVISVSSSLCSDMSIRVPPMPPTRQEGKPFECPFCCSMIEAENREEWKRHVSSDVLPYVCTFIDCEELGRLFESRGEWYFHELNHHRRTWFCIRDCLEKFDSKSAFEAHLSVAHGELGGVTRAEELGAHSTRLPEPGTSMCPMCGDEIRDPELVMEHIGRHQAQLGLWTLRSMGYFDDEDDQEGYEEYEEDGAEMSDDDDKVPDNPAPSQDAAGSDSPPPGSTETWPSFDREGYKVGWICASPDDLAAAVACLDARHKPVQPIPGDGSYYEFGEINGHRIVIWCYGADENQQASVTWLAAEMPYKFPGVKVYVSVGIGARVPSRHANIRLGDVVVGSSGTMHFAMGQDGLLELQSRSNLPPRLLRSTLQKLLADSETGRFQLEGDVQSILDKNPRLRDDYSRPDSSSDNGGRPAVGRSGLIVSSTTMLTNDNCQKVVANTEEIVCFESEGTEISALHCLLIRGICEYGDSHKDKQSQRYAAMSAAVYARALLGCTPPTMIK</sequence>
<feature type="compositionally biased region" description="Acidic residues" evidence="1">
    <location>
        <begin position="193"/>
        <end position="209"/>
    </location>
</feature>
<evidence type="ECO:0000313" key="3">
    <source>
        <dbReference type="EMBL" id="KJK77043.1"/>
    </source>
</evidence>
<dbReference type="InterPro" id="IPR035994">
    <property type="entry name" value="Nucleoside_phosphorylase_sf"/>
</dbReference>
<reference evidence="4" key="1">
    <citation type="journal article" date="2014" name="BMC Genomics">
        <title>The genome sequence of the biocontrol fungus Metarhizium anisopliae and comparative genomics of Metarhizium species.</title>
        <authorList>
            <person name="Pattemore J.A."/>
            <person name="Hane J.K."/>
            <person name="Williams A.H."/>
            <person name="Wilson B.A."/>
            <person name="Stodart B.J."/>
            <person name="Ash G.J."/>
        </authorList>
    </citation>
    <scope>NUCLEOTIDE SEQUENCE [LARGE SCALE GENOMIC DNA]</scope>
    <source>
        <strain evidence="4">BRIP 53293</strain>
    </source>
</reference>
<dbReference type="GO" id="GO:0003824">
    <property type="term" value="F:catalytic activity"/>
    <property type="evidence" value="ECO:0007669"/>
    <property type="project" value="InterPro"/>
</dbReference>
<protein>
    <recommendedName>
        <fullName evidence="2">C2H2-type domain-containing protein</fullName>
    </recommendedName>
</protein>
<organism evidence="3 4">
    <name type="scientific">Metarhizium anisopliae BRIP 53293</name>
    <dbReference type="NCBI Taxonomy" id="1291518"/>
    <lineage>
        <taxon>Eukaryota</taxon>
        <taxon>Fungi</taxon>
        <taxon>Dikarya</taxon>
        <taxon>Ascomycota</taxon>
        <taxon>Pezizomycotina</taxon>
        <taxon>Sordariomycetes</taxon>
        <taxon>Hypocreomycetidae</taxon>
        <taxon>Hypocreales</taxon>
        <taxon>Clavicipitaceae</taxon>
        <taxon>Metarhizium</taxon>
    </lineage>
</organism>
<feature type="compositionally biased region" description="Acidic residues" evidence="1">
    <location>
        <begin position="392"/>
        <end position="412"/>
    </location>
</feature>
<dbReference type="PROSITE" id="PS00028">
    <property type="entry name" value="ZINC_FINGER_C2H2_1"/>
    <property type="match status" value="1"/>
</dbReference>
<feature type="compositionally biased region" description="Basic and acidic residues" evidence="1">
    <location>
        <begin position="604"/>
        <end position="613"/>
    </location>
</feature>
<dbReference type="GO" id="GO:0009116">
    <property type="term" value="P:nucleoside metabolic process"/>
    <property type="evidence" value="ECO:0007669"/>
    <property type="project" value="InterPro"/>
</dbReference>
<dbReference type="PANTHER" id="PTHR35391:SF7">
    <property type="entry name" value="C2H2-TYPE DOMAIN-CONTAINING PROTEIN"/>
    <property type="match status" value="1"/>
</dbReference>
<dbReference type="EMBL" id="KE384741">
    <property type="protein sequence ID" value="KJK77043.1"/>
    <property type="molecule type" value="Genomic_DNA"/>
</dbReference>
<name>A0A0D9NTH6_METAN</name>
<dbReference type="InterPro" id="IPR013087">
    <property type="entry name" value="Znf_C2H2_type"/>
</dbReference>
<dbReference type="SMART" id="SM00355">
    <property type="entry name" value="ZnF_C2H2"/>
    <property type="match status" value="3"/>
</dbReference>
<dbReference type="InterPro" id="IPR058925">
    <property type="entry name" value="zf-C2H2_AcuF"/>
</dbReference>
<dbReference type="Pfam" id="PF26082">
    <property type="entry name" value="zf-C2H2_AcuF"/>
    <property type="match status" value="1"/>
</dbReference>
<dbReference type="Proteomes" id="UP000054544">
    <property type="component" value="Unassembled WGS sequence"/>
</dbReference>
<feature type="region of interest" description="Disordered" evidence="1">
    <location>
        <begin position="392"/>
        <end position="439"/>
    </location>
</feature>
<gene>
    <name evidence="3" type="ORF">H634G_07619</name>
</gene>
<dbReference type="OrthoDB" id="6133115at2759"/>
<dbReference type="AlphaFoldDB" id="A0A0D9NTH6"/>
<dbReference type="SUPFAM" id="SSF53167">
    <property type="entry name" value="Purine and uridine phosphorylases"/>
    <property type="match status" value="1"/>
</dbReference>
<feature type="region of interest" description="Disordered" evidence="1">
    <location>
        <begin position="180"/>
        <end position="209"/>
    </location>
</feature>
<accession>A0A0D9NTH6</accession>
<dbReference type="STRING" id="1291518.A0A0D9NTH6"/>
<keyword evidence="4" id="KW-1185">Reference proteome</keyword>
<feature type="domain" description="C2H2-type" evidence="2">
    <location>
        <begin position="303"/>
        <end position="325"/>
    </location>
</feature>
<proteinExistence type="predicted"/>